<dbReference type="InterPro" id="IPR035906">
    <property type="entry name" value="MetI-like_sf"/>
</dbReference>
<dbReference type="Pfam" id="PF00528">
    <property type="entry name" value="BPD_transp_1"/>
    <property type="match status" value="1"/>
</dbReference>
<reference evidence="9 10" key="1">
    <citation type="submission" date="2019-08" db="EMBL/GenBank/DDBJ databases">
        <title>Bacterial whole genome sequence for Glaciihabitans sp. CHu50b-6-2.</title>
        <authorList>
            <person name="Jin L."/>
        </authorList>
    </citation>
    <scope>NUCLEOTIDE SEQUENCE [LARGE SCALE GENOMIC DNA]</scope>
    <source>
        <strain evidence="9 10">CHu50b-6-2</strain>
    </source>
</reference>
<evidence type="ECO:0000256" key="3">
    <source>
        <dbReference type="ARBA" id="ARBA00022475"/>
    </source>
</evidence>
<protein>
    <submittedName>
        <fullName evidence="9">Carbohydrate ABC transporter permease</fullName>
    </submittedName>
</protein>
<evidence type="ECO:0000256" key="7">
    <source>
        <dbReference type="RuleBase" id="RU363032"/>
    </source>
</evidence>
<dbReference type="InterPro" id="IPR000515">
    <property type="entry name" value="MetI-like"/>
</dbReference>
<dbReference type="PROSITE" id="PS50928">
    <property type="entry name" value="ABC_TM1"/>
    <property type="match status" value="1"/>
</dbReference>
<name>A0A5C8UUD3_9MICO</name>
<comment type="similarity">
    <text evidence="7">Belongs to the binding-protein-dependent transport system permease family.</text>
</comment>
<comment type="caution">
    <text evidence="9">The sequence shown here is derived from an EMBL/GenBank/DDBJ whole genome shotgun (WGS) entry which is preliminary data.</text>
</comment>
<gene>
    <name evidence="9" type="ORF">FVP33_03085</name>
</gene>
<sequence length="274" mass="30327">MRIARREAALNYLVLGVFSLFAVVPMVGVLLSAVTPTTDPQAGFHLPSSFDLGNFVEAWNRGQFSTYLRSSLTVTISVVILTSILSIFAGFAFARLHFPGKNVLFFLLLAGLMLPAEAFIIPLYYDLRGAGLTDSYWALILPQTAQSLAFGVFWMRNQFRTFPGEIMEAGKMDGASDLRVLWRIVVPPSVPAITTMCLLVAMWTWNEFLIPLIMVSSENLRTAPLGLAFFQGQHITEYSLLAAAGTIVALPIVLLYFFLQRRFISGMLNGISSR</sequence>
<evidence type="ECO:0000313" key="9">
    <source>
        <dbReference type="EMBL" id="TXN31921.1"/>
    </source>
</evidence>
<dbReference type="GO" id="GO:0005886">
    <property type="term" value="C:plasma membrane"/>
    <property type="evidence" value="ECO:0007669"/>
    <property type="project" value="UniProtKB-SubCell"/>
</dbReference>
<feature type="transmembrane region" description="Helical" evidence="7">
    <location>
        <begin position="180"/>
        <end position="205"/>
    </location>
</feature>
<dbReference type="GO" id="GO:0055085">
    <property type="term" value="P:transmembrane transport"/>
    <property type="evidence" value="ECO:0007669"/>
    <property type="project" value="InterPro"/>
</dbReference>
<feature type="domain" description="ABC transmembrane type-1" evidence="8">
    <location>
        <begin position="68"/>
        <end position="259"/>
    </location>
</feature>
<keyword evidence="3" id="KW-1003">Cell membrane</keyword>
<keyword evidence="10" id="KW-1185">Reference proteome</keyword>
<dbReference type="Gene3D" id="1.10.3720.10">
    <property type="entry name" value="MetI-like"/>
    <property type="match status" value="1"/>
</dbReference>
<dbReference type="Proteomes" id="UP000321379">
    <property type="component" value="Unassembled WGS sequence"/>
</dbReference>
<feature type="transmembrane region" description="Helical" evidence="7">
    <location>
        <begin position="74"/>
        <end position="96"/>
    </location>
</feature>
<comment type="subcellular location">
    <subcellularLocation>
        <location evidence="1 7">Cell membrane</location>
        <topology evidence="1 7">Multi-pass membrane protein</topology>
    </subcellularLocation>
</comment>
<keyword evidence="4 7" id="KW-0812">Transmembrane</keyword>
<keyword evidence="6 7" id="KW-0472">Membrane</keyword>
<dbReference type="CDD" id="cd06261">
    <property type="entry name" value="TM_PBP2"/>
    <property type="match status" value="1"/>
</dbReference>
<evidence type="ECO:0000313" key="10">
    <source>
        <dbReference type="Proteomes" id="UP000321379"/>
    </source>
</evidence>
<evidence type="ECO:0000256" key="2">
    <source>
        <dbReference type="ARBA" id="ARBA00022448"/>
    </source>
</evidence>
<dbReference type="SUPFAM" id="SSF161098">
    <property type="entry name" value="MetI-like"/>
    <property type="match status" value="1"/>
</dbReference>
<dbReference type="PANTHER" id="PTHR43744">
    <property type="entry name" value="ABC TRANSPORTER PERMEASE PROTEIN MG189-RELATED-RELATED"/>
    <property type="match status" value="1"/>
</dbReference>
<feature type="transmembrane region" description="Helical" evidence="7">
    <location>
        <begin position="238"/>
        <end position="259"/>
    </location>
</feature>
<dbReference type="RefSeq" id="WP_147782170.1">
    <property type="nucleotide sequence ID" value="NZ_VRMG01000004.1"/>
</dbReference>
<organism evidence="9 10">
    <name type="scientific">Lacisediminihabitans profunda</name>
    <dbReference type="NCBI Taxonomy" id="2594790"/>
    <lineage>
        <taxon>Bacteria</taxon>
        <taxon>Bacillati</taxon>
        <taxon>Actinomycetota</taxon>
        <taxon>Actinomycetes</taxon>
        <taxon>Micrococcales</taxon>
        <taxon>Microbacteriaceae</taxon>
        <taxon>Lacisediminihabitans</taxon>
    </lineage>
</organism>
<dbReference type="EMBL" id="VRMG01000004">
    <property type="protein sequence ID" value="TXN31921.1"/>
    <property type="molecule type" value="Genomic_DNA"/>
</dbReference>
<evidence type="ECO:0000256" key="5">
    <source>
        <dbReference type="ARBA" id="ARBA00022989"/>
    </source>
</evidence>
<accession>A0A5C8UUD3</accession>
<evidence type="ECO:0000256" key="6">
    <source>
        <dbReference type="ARBA" id="ARBA00023136"/>
    </source>
</evidence>
<feature type="transmembrane region" description="Helical" evidence="7">
    <location>
        <begin position="103"/>
        <end position="124"/>
    </location>
</feature>
<evidence type="ECO:0000259" key="8">
    <source>
        <dbReference type="PROSITE" id="PS50928"/>
    </source>
</evidence>
<evidence type="ECO:0000256" key="4">
    <source>
        <dbReference type="ARBA" id="ARBA00022692"/>
    </source>
</evidence>
<keyword evidence="2 7" id="KW-0813">Transport</keyword>
<evidence type="ECO:0000256" key="1">
    <source>
        <dbReference type="ARBA" id="ARBA00004651"/>
    </source>
</evidence>
<feature type="transmembrane region" description="Helical" evidence="7">
    <location>
        <begin position="136"/>
        <end position="155"/>
    </location>
</feature>
<feature type="transmembrane region" description="Helical" evidence="7">
    <location>
        <begin position="12"/>
        <end position="34"/>
    </location>
</feature>
<keyword evidence="5 7" id="KW-1133">Transmembrane helix</keyword>
<dbReference type="AlphaFoldDB" id="A0A5C8UUD3"/>
<dbReference type="PANTHER" id="PTHR43744:SF12">
    <property type="entry name" value="ABC TRANSPORTER PERMEASE PROTEIN MG189-RELATED"/>
    <property type="match status" value="1"/>
</dbReference>
<proteinExistence type="inferred from homology"/>